<keyword evidence="1" id="KW-1133">Transmembrane helix</keyword>
<evidence type="ECO:0000256" key="1">
    <source>
        <dbReference type="SAM" id="Phobius"/>
    </source>
</evidence>
<proteinExistence type="predicted"/>
<keyword evidence="1" id="KW-0812">Transmembrane</keyword>
<dbReference type="Proteomes" id="UP000199334">
    <property type="component" value="Unassembled WGS sequence"/>
</dbReference>
<protein>
    <submittedName>
        <fullName evidence="2">Uncharacterized protein</fullName>
    </submittedName>
</protein>
<evidence type="ECO:0000313" key="3">
    <source>
        <dbReference type="Proteomes" id="UP000199334"/>
    </source>
</evidence>
<evidence type="ECO:0000313" key="2">
    <source>
        <dbReference type="EMBL" id="SDN08810.1"/>
    </source>
</evidence>
<gene>
    <name evidence="2" type="ORF">SAMN05216498_1417</name>
</gene>
<dbReference type="RefSeq" id="WP_093855896.1">
    <property type="nucleotide sequence ID" value="NZ_BJVZ01000027.1"/>
</dbReference>
<sequence length="63" mass="6967">MLARVLTYLLIGGLLVAAVAVSVPQYLGYLWFGFGIIFIGMCGYLAFHYAKRAILIAKDINKE</sequence>
<dbReference type="EMBL" id="FNIG01000002">
    <property type="protein sequence ID" value="SDN08810.1"/>
    <property type="molecule type" value="Genomic_DNA"/>
</dbReference>
<feature type="transmembrane region" description="Helical" evidence="1">
    <location>
        <begin position="30"/>
        <end position="50"/>
    </location>
</feature>
<accession>A0A1G9YIG5</accession>
<organism evidence="2 3">
    <name type="scientific">Tenuibacillus multivorans</name>
    <dbReference type="NCBI Taxonomy" id="237069"/>
    <lineage>
        <taxon>Bacteria</taxon>
        <taxon>Bacillati</taxon>
        <taxon>Bacillota</taxon>
        <taxon>Bacilli</taxon>
        <taxon>Bacillales</taxon>
        <taxon>Bacillaceae</taxon>
        <taxon>Tenuibacillus</taxon>
    </lineage>
</organism>
<keyword evidence="3" id="KW-1185">Reference proteome</keyword>
<keyword evidence="1" id="KW-0472">Membrane</keyword>
<reference evidence="2 3" key="1">
    <citation type="submission" date="2016-10" db="EMBL/GenBank/DDBJ databases">
        <authorList>
            <person name="de Groot N.N."/>
        </authorList>
    </citation>
    <scope>NUCLEOTIDE SEQUENCE [LARGE SCALE GENOMIC DNA]</scope>
    <source>
        <strain evidence="2 3">CGMCC 1.3442</strain>
    </source>
</reference>
<name>A0A1G9YIG5_9BACI</name>
<dbReference type="AlphaFoldDB" id="A0A1G9YIG5"/>